<name>A0A429ZLF6_9ENTE</name>
<dbReference type="Pfam" id="PF13518">
    <property type="entry name" value="HTH_28"/>
    <property type="match status" value="1"/>
</dbReference>
<dbReference type="AlphaFoldDB" id="A0A429ZLF6"/>
<comment type="caution">
    <text evidence="2">The sequence shown here is derived from an EMBL/GenBank/DDBJ whole genome shotgun (WGS) entry which is preliminary data.</text>
</comment>
<keyword evidence="3" id="KW-1185">Reference proteome</keyword>
<protein>
    <submittedName>
        <fullName evidence="2">Transposase</fullName>
    </submittedName>
</protein>
<dbReference type="InterPro" id="IPR055247">
    <property type="entry name" value="InsJ-like_HTH"/>
</dbReference>
<dbReference type="OrthoDB" id="9781005at2"/>
<dbReference type="RefSeq" id="WP_126780510.1">
    <property type="nucleotide sequence ID" value="NZ_NGJU01000014.1"/>
</dbReference>
<reference evidence="2 3" key="1">
    <citation type="submission" date="2017-05" db="EMBL/GenBank/DDBJ databases">
        <title>Vagococcus spp. assemblies.</title>
        <authorList>
            <person name="Gulvik C.A."/>
        </authorList>
    </citation>
    <scope>NUCLEOTIDE SEQUENCE [LARGE SCALE GENOMIC DNA]</scope>
    <source>
        <strain evidence="2 3">NCFB 2777</strain>
    </source>
</reference>
<dbReference type="Proteomes" id="UP000287239">
    <property type="component" value="Unassembled WGS sequence"/>
</dbReference>
<evidence type="ECO:0000259" key="1">
    <source>
        <dbReference type="Pfam" id="PF13518"/>
    </source>
</evidence>
<sequence length="110" mass="13132">MVKRISYPLEVKEAAIRMKLEGKTTREIMTELNVRNKTQVSTWWQWYRKGESYRFSQGVGKQYSYGKGREELSSEERLKQENKYLKQEIDVLKNTKSWKGSGSRNIYRIS</sequence>
<accession>A0A429ZLF6</accession>
<dbReference type="EMBL" id="NGJU01000014">
    <property type="protein sequence ID" value="RST94488.1"/>
    <property type="molecule type" value="Genomic_DNA"/>
</dbReference>
<organism evidence="2 3">
    <name type="scientific">Vagococcus salmoninarum</name>
    <dbReference type="NCBI Taxonomy" id="2739"/>
    <lineage>
        <taxon>Bacteria</taxon>
        <taxon>Bacillati</taxon>
        <taxon>Bacillota</taxon>
        <taxon>Bacilli</taxon>
        <taxon>Lactobacillales</taxon>
        <taxon>Enterococcaceae</taxon>
        <taxon>Vagococcus</taxon>
    </lineage>
</organism>
<feature type="domain" description="Insertion element IS150 protein InsJ-like helix-turn-helix" evidence="1">
    <location>
        <begin position="12"/>
        <end position="50"/>
    </location>
</feature>
<dbReference type="InterPro" id="IPR009057">
    <property type="entry name" value="Homeodomain-like_sf"/>
</dbReference>
<dbReference type="SUPFAM" id="SSF46689">
    <property type="entry name" value="Homeodomain-like"/>
    <property type="match status" value="1"/>
</dbReference>
<gene>
    <name evidence="2" type="ORF">CBF35_09555</name>
</gene>
<evidence type="ECO:0000313" key="2">
    <source>
        <dbReference type="EMBL" id="RST94488.1"/>
    </source>
</evidence>
<proteinExistence type="predicted"/>
<dbReference type="GeneID" id="98568616"/>
<evidence type="ECO:0000313" key="3">
    <source>
        <dbReference type="Proteomes" id="UP000287239"/>
    </source>
</evidence>